<comment type="caution">
    <text evidence="2">The sequence shown here is derived from an EMBL/GenBank/DDBJ whole genome shotgun (WGS) entry which is preliminary data.</text>
</comment>
<gene>
    <name evidence="2" type="ORF">TraAM80_04969</name>
</gene>
<name>A0A3R7KBG5_TRYRA</name>
<evidence type="ECO:0000313" key="2">
    <source>
        <dbReference type="EMBL" id="RNF04837.1"/>
    </source>
</evidence>
<accession>A0A3R7KBG5</accession>
<dbReference type="AlphaFoldDB" id="A0A3R7KBG5"/>
<dbReference type="Proteomes" id="UP000283634">
    <property type="component" value="Unassembled WGS sequence"/>
</dbReference>
<organism evidence="2 3">
    <name type="scientific">Trypanosoma rangeli</name>
    <dbReference type="NCBI Taxonomy" id="5698"/>
    <lineage>
        <taxon>Eukaryota</taxon>
        <taxon>Discoba</taxon>
        <taxon>Euglenozoa</taxon>
        <taxon>Kinetoplastea</taxon>
        <taxon>Metakinetoplastina</taxon>
        <taxon>Trypanosomatida</taxon>
        <taxon>Trypanosomatidae</taxon>
        <taxon>Trypanosoma</taxon>
        <taxon>Herpetosoma</taxon>
    </lineage>
</organism>
<dbReference type="GeneID" id="40328902"/>
<sequence length="105" mass="11102">MASSHLSFLAPCHADLGSLANAASTTAFSASVCAVGASGFHSIFPALSLGTPRPTVGSSSKISPSSSKTTCPFDIIYGFSEPKRLDANKSSGRKYIYREKRREKQ</sequence>
<dbReference type="EMBL" id="MKGL01000152">
    <property type="protein sequence ID" value="RNF04837.1"/>
    <property type="molecule type" value="Genomic_DNA"/>
</dbReference>
<dbReference type="RefSeq" id="XP_029238329.1">
    <property type="nucleotide sequence ID" value="XM_029381867.1"/>
</dbReference>
<proteinExistence type="predicted"/>
<protein>
    <submittedName>
        <fullName evidence="2">Uncharacterized protein</fullName>
    </submittedName>
</protein>
<evidence type="ECO:0000256" key="1">
    <source>
        <dbReference type="SAM" id="MobiDB-lite"/>
    </source>
</evidence>
<evidence type="ECO:0000313" key="3">
    <source>
        <dbReference type="Proteomes" id="UP000283634"/>
    </source>
</evidence>
<feature type="region of interest" description="Disordered" evidence="1">
    <location>
        <begin position="84"/>
        <end position="105"/>
    </location>
</feature>
<reference evidence="2 3" key="1">
    <citation type="journal article" date="2018" name="BMC Genomics">
        <title>Genomic comparison of Trypanosoma conorhini and Trypanosoma rangeli to Trypanosoma cruzi strains of high and low virulence.</title>
        <authorList>
            <person name="Bradwell K.R."/>
            <person name="Koparde V.N."/>
            <person name="Matveyev A.V."/>
            <person name="Serrano M.G."/>
            <person name="Alves J.M."/>
            <person name="Parikh H."/>
            <person name="Huang B."/>
            <person name="Lee V."/>
            <person name="Espinosa-Alvarez O."/>
            <person name="Ortiz P.A."/>
            <person name="Costa-Martins A.G."/>
            <person name="Teixeira M.M."/>
            <person name="Buck G.A."/>
        </authorList>
    </citation>
    <scope>NUCLEOTIDE SEQUENCE [LARGE SCALE GENOMIC DNA]</scope>
    <source>
        <strain evidence="2 3">AM80</strain>
    </source>
</reference>
<feature type="compositionally biased region" description="Basic and acidic residues" evidence="1">
    <location>
        <begin position="96"/>
        <end position="105"/>
    </location>
</feature>
<keyword evidence="3" id="KW-1185">Reference proteome</keyword>